<sequence length="430" mass="44835">MSTEFLAHGLGGRTDLPLNGAAAVVGGALAVAVSFVALLALWSKPWLDPEAGRPVRFAAVNSARLRGAARIVVLLLAVFVVAVGFFGPAETNANLAPWALFVTFWVGLIPASVLLGPVWRAVNPLRTVLSALRLGRDPRPVPGWLGYRVATAWLLGFVWLELVAPNRADPRLVAALILGYALLNLAAAARYGPAWFERGDGFEVYSTLLARCAPLGRRSDGRLILRNPLAGLVRPDPVPGLAGLACVLIGSTAFDGLTRTSWWQALLNATPLPDVLVATGGLVVSIAGISVLYFGSMRLSAVVSGSSEPLAARFAATLLPIAVGYGVAHYFSFFVIEGQQPFILAGDPFGTGLDLFGSAGDAPDYSVLSPGAVAMVQINAIVLGHLASTAAAHDQALRSFDARAARLGQLPVVVAMVLLTGTGLLLLLSG</sequence>
<keyword evidence="1" id="KW-0472">Membrane</keyword>
<evidence type="ECO:0000256" key="1">
    <source>
        <dbReference type="SAM" id="Phobius"/>
    </source>
</evidence>
<keyword evidence="1" id="KW-1133">Transmembrane helix</keyword>
<feature type="transmembrane region" description="Helical" evidence="1">
    <location>
        <begin position="407"/>
        <end position="428"/>
    </location>
</feature>
<organism evidence="2 3">
    <name type="scientific">Saccharopolyspora gloriosae</name>
    <dbReference type="NCBI Taxonomy" id="455344"/>
    <lineage>
        <taxon>Bacteria</taxon>
        <taxon>Bacillati</taxon>
        <taxon>Actinomycetota</taxon>
        <taxon>Actinomycetes</taxon>
        <taxon>Pseudonocardiales</taxon>
        <taxon>Pseudonocardiaceae</taxon>
        <taxon>Saccharopolyspora</taxon>
    </lineage>
</organism>
<comment type="caution">
    <text evidence="2">The sequence shown here is derived from an EMBL/GenBank/DDBJ whole genome shotgun (WGS) entry which is preliminary data.</text>
</comment>
<evidence type="ECO:0000313" key="2">
    <source>
        <dbReference type="EMBL" id="MBB5067578.1"/>
    </source>
</evidence>
<name>A0A840NBI5_9PSEU</name>
<evidence type="ECO:0008006" key="4">
    <source>
        <dbReference type="Google" id="ProtNLM"/>
    </source>
</evidence>
<dbReference type="EMBL" id="JACHIV010000001">
    <property type="protein sequence ID" value="MBB5067578.1"/>
    <property type="molecule type" value="Genomic_DNA"/>
</dbReference>
<dbReference type="RefSeq" id="WP_184477194.1">
    <property type="nucleotide sequence ID" value="NZ_JACHIV010000001.1"/>
</dbReference>
<accession>A0A840NBI5</accession>
<feature type="transmembrane region" description="Helical" evidence="1">
    <location>
        <begin position="314"/>
        <end position="336"/>
    </location>
</feature>
<evidence type="ECO:0000313" key="3">
    <source>
        <dbReference type="Proteomes" id="UP000580474"/>
    </source>
</evidence>
<feature type="transmembrane region" description="Helical" evidence="1">
    <location>
        <begin position="143"/>
        <end position="160"/>
    </location>
</feature>
<dbReference type="AlphaFoldDB" id="A0A840NBI5"/>
<dbReference type="Proteomes" id="UP000580474">
    <property type="component" value="Unassembled WGS sequence"/>
</dbReference>
<keyword evidence="1" id="KW-0812">Transmembrane</keyword>
<protein>
    <recommendedName>
        <fullName evidence="4">Fenitrothion hydrolase</fullName>
    </recommendedName>
</protein>
<feature type="transmembrane region" description="Helical" evidence="1">
    <location>
        <begin position="98"/>
        <end position="122"/>
    </location>
</feature>
<proteinExistence type="predicted"/>
<feature type="transmembrane region" description="Helical" evidence="1">
    <location>
        <begin position="275"/>
        <end position="294"/>
    </location>
</feature>
<keyword evidence="3" id="KW-1185">Reference proteome</keyword>
<feature type="transmembrane region" description="Helical" evidence="1">
    <location>
        <begin position="20"/>
        <end position="42"/>
    </location>
</feature>
<gene>
    <name evidence="2" type="ORF">BJ969_000666</name>
</gene>
<feature type="transmembrane region" description="Helical" evidence="1">
    <location>
        <begin position="63"/>
        <end position="86"/>
    </location>
</feature>
<reference evidence="2 3" key="1">
    <citation type="submission" date="2020-08" db="EMBL/GenBank/DDBJ databases">
        <title>Sequencing the genomes of 1000 actinobacteria strains.</title>
        <authorList>
            <person name="Klenk H.-P."/>
        </authorList>
    </citation>
    <scope>NUCLEOTIDE SEQUENCE [LARGE SCALE GENOMIC DNA]</scope>
    <source>
        <strain evidence="2 3">DSM 45582</strain>
    </source>
</reference>
<feature type="transmembrane region" description="Helical" evidence="1">
    <location>
        <begin position="172"/>
        <end position="189"/>
    </location>
</feature>